<name>A0ABN8QLL0_9CNID</name>
<organism evidence="1 2">
    <name type="scientific">Porites evermanni</name>
    <dbReference type="NCBI Taxonomy" id="104178"/>
    <lineage>
        <taxon>Eukaryota</taxon>
        <taxon>Metazoa</taxon>
        <taxon>Cnidaria</taxon>
        <taxon>Anthozoa</taxon>
        <taxon>Hexacorallia</taxon>
        <taxon>Scleractinia</taxon>
        <taxon>Fungiina</taxon>
        <taxon>Poritidae</taxon>
        <taxon>Porites</taxon>
    </lineage>
</organism>
<dbReference type="EMBL" id="CALNXI010001327">
    <property type="protein sequence ID" value="CAH3165039.1"/>
    <property type="molecule type" value="Genomic_DNA"/>
</dbReference>
<evidence type="ECO:0000313" key="2">
    <source>
        <dbReference type="Proteomes" id="UP001159427"/>
    </source>
</evidence>
<evidence type="ECO:0000313" key="1">
    <source>
        <dbReference type="EMBL" id="CAH3165039.1"/>
    </source>
</evidence>
<keyword evidence="2" id="KW-1185">Reference proteome</keyword>
<gene>
    <name evidence="1" type="ORF">PEVE_00005171</name>
</gene>
<accession>A0ABN8QLL0</accession>
<dbReference type="Proteomes" id="UP001159427">
    <property type="component" value="Unassembled WGS sequence"/>
</dbReference>
<comment type="caution">
    <text evidence="1">The sequence shown here is derived from an EMBL/GenBank/DDBJ whole genome shotgun (WGS) entry which is preliminary data.</text>
</comment>
<reference evidence="1 2" key="1">
    <citation type="submission" date="2022-05" db="EMBL/GenBank/DDBJ databases">
        <authorList>
            <consortium name="Genoscope - CEA"/>
            <person name="William W."/>
        </authorList>
    </citation>
    <scope>NUCLEOTIDE SEQUENCE [LARGE SCALE GENOMIC DNA]</scope>
</reference>
<protein>
    <submittedName>
        <fullName evidence="1">Uncharacterized protein</fullName>
    </submittedName>
</protein>
<proteinExistence type="predicted"/>
<sequence>MRTLPDIENLLQPLERAISDVLIPSLIGRNCSEAVRDLVALPVRMGGLGLISPSDSVDAEYSASISASAPLVSKIEAQSHETPEEAEVQRLVYVTRKEKNDGLRDELEETQRAVDLACEKGASN</sequence>